<dbReference type="EMBL" id="CAJNDS010002564">
    <property type="protein sequence ID" value="CAE7526953.1"/>
    <property type="molecule type" value="Genomic_DNA"/>
</dbReference>
<sequence>MGGSKSRPAATAGGPRVVATNSPSVAQAAASSLTGGHACWTVPRKDVTGIAIAWGGASSLATADLPSEYRVFALGDGATCPGGPGLYMTAPCPPLLLVAAEPGEVNALKHLAVASGCHPAVATELICDWIKSMLPKRCKLECLDDVRACGLDLSQLQQLAL</sequence>
<accession>A0A812TKH2</accession>
<protein>
    <submittedName>
        <fullName evidence="1">FCPF protein</fullName>
    </submittedName>
</protein>
<proteinExistence type="predicted"/>
<dbReference type="Proteomes" id="UP000604046">
    <property type="component" value="Unassembled WGS sequence"/>
</dbReference>
<evidence type="ECO:0000313" key="2">
    <source>
        <dbReference type="Proteomes" id="UP000604046"/>
    </source>
</evidence>
<reference evidence="1" key="1">
    <citation type="submission" date="2021-02" db="EMBL/GenBank/DDBJ databases">
        <authorList>
            <person name="Dougan E. K."/>
            <person name="Rhodes N."/>
            <person name="Thang M."/>
            <person name="Chan C."/>
        </authorList>
    </citation>
    <scope>NUCLEOTIDE SEQUENCE</scope>
</reference>
<keyword evidence="2" id="KW-1185">Reference proteome</keyword>
<dbReference type="OrthoDB" id="10301228at2759"/>
<name>A0A812TKH2_9DINO</name>
<organism evidence="1 2">
    <name type="scientific">Symbiodinium natans</name>
    <dbReference type="NCBI Taxonomy" id="878477"/>
    <lineage>
        <taxon>Eukaryota</taxon>
        <taxon>Sar</taxon>
        <taxon>Alveolata</taxon>
        <taxon>Dinophyceae</taxon>
        <taxon>Suessiales</taxon>
        <taxon>Symbiodiniaceae</taxon>
        <taxon>Symbiodinium</taxon>
    </lineage>
</organism>
<gene>
    <name evidence="1" type="primary">FCPF</name>
    <name evidence="1" type="ORF">SNAT2548_LOCUS29501</name>
</gene>
<evidence type="ECO:0000313" key="1">
    <source>
        <dbReference type="EMBL" id="CAE7526953.1"/>
    </source>
</evidence>
<dbReference type="AlphaFoldDB" id="A0A812TKH2"/>
<comment type="caution">
    <text evidence="1">The sequence shown here is derived from an EMBL/GenBank/DDBJ whole genome shotgun (WGS) entry which is preliminary data.</text>
</comment>